<sequence length="174" mass="18710">MFCDFKRCSNASFLNLHSITPEPTMKTSAALVAALAIVTHTSCAGTIDPAVAKCTCTFTQALNSERSGFEWCAESTGIDPNARRFTDSDVARLGNNTECQKWWKSQTTLFRSITPPCTFVNIFTRSGTLLTANFSVPLTGFLKFAQANLASTSEADDLPTCGGAAPPPEDIDEP</sequence>
<reference evidence="2" key="2">
    <citation type="submission" date="2019-06" db="EMBL/GenBank/DDBJ databases">
        <title>Genomics analysis of Aphanomyces spp. identifies a new class of oomycete effector associated with host adaptation.</title>
        <authorList>
            <person name="Gaulin E."/>
        </authorList>
    </citation>
    <scope>NUCLEOTIDE SEQUENCE</scope>
    <source>
        <strain evidence="2">CBS 578.67</strain>
    </source>
</reference>
<gene>
    <name evidence="3" type="primary">Aste57867_3714</name>
    <name evidence="2" type="ORF">As57867_003703</name>
    <name evidence="3" type="ORF">ASTE57867_3714</name>
</gene>
<name>A0A485KBW4_9STRA</name>
<evidence type="ECO:0000313" key="3">
    <source>
        <dbReference type="EMBL" id="VFT80868.1"/>
    </source>
</evidence>
<dbReference type="EMBL" id="CAADRA010000717">
    <property type="protein sequence ID" value="VFT80868.1"/>
    <property type="molecule type" value="Genomic_DNA"/>
</dbReference>
<evidence type="ECO:0000313" key="4">
    <source>
        <dbReference type="Proteomes" id="UP000332933"/>
    </source>
</evidence>
<organism evidence="3 4">
    <name type="scientific">Aphanomyces stellatus</name>
    <dbReference type="NCBI Taxonomy" id="120398"/>
    <lineage>
        <taxon>Eukaryota</taxon>
        <taxon>Sar</taxon>
        <taxon>Stramenopiles</taxon>
        <taxon>Oomycota</taxon>
        <taxon>Saprolegniomycetes</taxon>
        <taxon>Saprolegniales</taxon>
        <taxon>Verrucalvaceae</taxon>
        <taxon>Aphanomyces</taxon>
    </lineage>
</organism>
<feature type="region of interest" description="Disordered" evidence="1">
    <location>
        <begin position="154"/>
        <end position="174"/>
    </location>
</feature>
<proteinExistence type="predicted"/>
<accession>A0A485KBW4</accession>
<protein>
    <submittedName>
        <fullName evidence="3">Aste57867_3714 protein</fullName>
    </submittedName>
</protein>
<dbReference type="EMBL" id="VJMH01000717">
    <property type="protein sequence ID" value="KAF0714750.1"/>
    <property type="molecule type" value="Genomic_DNA"/>
</dbReference>
<dbReference type="AlphaFoldDB" id="A0A485KBW4"/>
<evidence type="ECO:0000313" key="2">
    <source>
        <dbReference type="EMBL" id="KAF0714750.1"/>
    </source>
</evidence>
<dbReference type="Proteomes" id="UP000332933">
    <property type="component" value="Unassembled WGS sequence"/>
</dbReference>
<reference evidence="3 4" key="1">
    <citation type="submission" date="2019-03" db="EMBL/GenBank/DDBJ databases">
        <authorList>
            <person name="Gaulin E."/>
            <person name="Dumas B."/>
        </authorList>
    </citation>
    <scope>NUCLEOTIDE SEQUENCE [LARGE SCALE GENOMIC DNA]</scope>
    <source>
        <strain evidence="3">CBS 568.67</strain>
    </source>
</reference>
<keyword evidence="4" id="KW-1185">Reference proteome</keyword>
<evidence type="ECO:0000256" key="1">
    <source>
        <dbReference type="SAM" id="MobiDB-lite"/>
    </source>
</evidence>